<organism evidence="2 3">
    <name type="scientific">Deinococcus ruber</name>
    <dbReference type="NCBI Taxonomy" id="1848197"/>
    <lineage>
        <taxon>Bacteria</taxon>
        <taxon>Thermotogati</taxon>
        <taxon>Deinococcota</taxon>
        <taxon>Deinococci</taxon>
        <taxon>Deinococcales</taxon>
        <taxon>Deinococcaceae</taxon>
        <taxon>Deinococcus</taxon>
    </lineage>
</organism>
<dbReference type="RefSeq" id="WP_189089467.1">
    <property type="nucleotide sequence ID" value="NZ_BMQL01000007.1"/>
</dbReference>
<protein>
    <recommendedName>
        <fullName evidence="1">NIF system FeS cluster assembly NifU N-terminal domain-containing protein</fullName>
    </recommendedName>
</protein>
<evidence type="ECO:0000259" key="1">
    <source>
        <dbReference type="Pfam" id="PF01592"/>
    </source>
</evidence>
<dbReference type="InterPro" id="IPR002871">
    <property type="entry name" value="NIF_FeS_clus_asmbl_NifU_N"/>
</dbReference>
<name>A0A918C5S3_9DEIO</name>
<dbReference type="Proteomes" id="UP000603865">
    <property type="component" value="Unassembled WGS sequence"/>
</dbReference>
<sequence length="140" mass="14704">MLPETLARELIAAHSRRPHHFGALDGAPSLPLDNPGCGDRVTVWVKLDGETLHLSFEGQGCAISQASASMMADALDGKTRAEAQALSAAFHAMISGETPPGSELGELQALAGVSRLHARRKCALLAWRALDALLLDTTPG</sequence>
<keyword evidence="3" id="KW-1185">Reference proteome</keyword>
<gene>
    <name evidence="2" type="ORF">GCM10008957_17760</name>
</gene>
<dbReference type="GO" id="GO:0051536">
    <property type="term" value="F:iron-sulfur cluster binding"/>
    <property type="evidence" value="ECO:0007669"/>
    <property type="project" value="InterPro"/>
</dbReference>
<reference evidence="2" key="2">
    <citation type="submission" date="2020-09" db="EMBL/GenBank/DDBJ databases">
        <authorList>
            <person name="Sun Q."/>
            <person name="Ohkuma M."/>
        </authorList>
    </citation>
    <scope>NUCLEOTIDE SEQUENCE</scope>
    <source>
        <strain evidence="2">JCM 31311</strain>
    </source>
</reference>
<feature type="domain" description="NIF system FeS cluster assembly NifU N-terminal" evidence="1">
    <location>
        <begin position="11"/>
        <end position="122"/>
    </location>
</feature>
<evidence type="ECO:0000313" key="3">
    <source>
        <dbReference type="Proteomes" id="UP000603865"/>
    </source>
</evidence>
<comment type="caution">
    <text evidence="2">The sequence shown here is derived from an EMBL/GenBank/DDBJ whole genome shotgun (WGS) entry which is preliminary data.</text>
</comment>
<dbReference type="Gene3D" id="3.90.1010.10">
    <property type="match status" value="1"/>
</dbReference>
<dbReference type="AlphaFoldDB" id="A0A918C5S3"/>
<dbReference type="GO" id="GO:0016226">
    <property type="term" value="P:iron-sulfur cluster assembly"/>
    <property type="evidence" value="ECO:0007669"/>
    <property type="project" value="InterPro"/>
</dbReference>
<dbReference type="Pfam" id="PF01592">
    <property type="entry name" value="NifU_N"/>
    <property type="match status" value="1"/>
</dbReference>
<dbReference type="GO" id="GO:0005506">
    <property type="term" value="F:iron ion binding"/>
    <property type="evidence" value="ECO:0007669"/>
    <property type="project" value="InterPro"/>
</dbReference>
<dbReference type="CDD" id="cd06664">
    <property type="entry name" value="IscU_like"/>
    <property type="match status" value="1"/>
</dbReference>
<dbReference type="EMBL" id="BMQL01000007">
    <property type="protein sequence ID" value="GGR05271.1"/>
    <property type="molecule type" value="Genomic_DNA"/>
</dbReference>
<dbReference type="NCBIfam" id="TIGR01994">
    <property type="entry name" value="SUF_scaf_2"/>
    <property type="match status" value="1"/>
</dbReference>
<evidence type="ECO:0000313" key="2">
    <source>
        <dbReference type="EMBL" id="GGR05271.1"/>
    </source>
</evidence>
<accession>A0A918C5S3</accession>
<dbReference type="SUPFAM" id="SSF82649">
    <property type="entry name" value="SufE/NifU"/>
    <property type="match status" value="1"/>
</dbReference>
<proteinExistence type="predicted"/>
<reference evidence="2" key="1">
    <citation type="journal article" date="2014" name="Int. J. Syst. Evol. Microbiol.">
        <title>Complete genome sequence of Corynebacterium casei LMG S-19264T (=DSM 44701T), isolated from a smear-ripened cheese.</title>
        <authorList>
            <consortium name="US DOE Joint Genome Institute (JGI-PGF)"/>
            <person name="Walter F."/>
            <person name="Albersmeier A."/>
            <person name="Kalinowski J."/>
            <person name="Ruckert C."/>
        </authorList>
    </citation>
    <scope>NUCLEOTIDE SEQUENCE</scope>
    <source>
        <strain evidence="2">JCM 31311</strain>
    </source>
</reference>